<dbReference type="InterPro" id="IPR056290">
    <property type="entry name" value="CEPT76/DRC7_peptidase-like_dom"/>
</dbReference>
<dbReference type="GO" id="GO:1904491">
    <property type="term" value="P:protein localization to ciliary transition zone"/>
    <property type="evidence" value="ECO:0007669"/>
    <property type="project" value="TreeGrafter"/>
</dbReference>
<dbReference type="SUPFAM" id="SSF49562">
    <property type="entry name" value="C2 domain (Calcium/lipid-binding domain, CaLB)"/>
    <property type="match status" value="1"/>
</dbReference>
<dbReference type="EMBL" id="OV651828">
    <property type="protein sequence ID" value="CAH1104303.1"/>
    <property type="molecule type" value="Genomic_DNA"/>
</dbReference>
<dbReference type="Pfam" id="PF24652">
    <property type="entry name" value="CEP76_C"/>
    <property type="match status" value="1"/>
</dbReference>
<evidence type="ECO:0000313" key="2">
    <source>
        <dbReference type="EMBL" id="CAH1104303.1"/>
    </source>
</evidence>
<dbReference type="InterPro" id="IPR052434">
    <property type="entry name" value="Tectonic-like_complex_comp"/>
</dbReference>
<dbReference type="OrthoDB" id="2162143at2759"/>
<protein>
    <recommendedName>
        <fullName evidence="1">C2 domain-containing protein</fullName>
    </recommendedName>
</protein>
<organism evidence="2 3">
    <name type="scientific">Psylliodes chrysocephalus</name>
    <dbReference type="NCBI Taxonomy" id="3402493"/>
    <lineage>
        <taxon>Eukaryota</taxon>
        <taxon>Metazoa</taxon>
        <taxon>Ecdysozoa</taxon>
        <taxon>Arthropoda</taxon>
        <taxon>Hexapoda</taxon>
        <taxon>Insecta</taxon>
        <taxon>Pterygota</taxon>
        <taxon>Neoptera</taxon>
        <taxon>Endopterygota</taxon>
        <taxon>Coleoptera</taxon>
        <taxon>Polyphaga</taxon>
        <taxon>Cucujiformia</taxon>
        <taxon>Chrysomeloidea</taxon>
        <taxon>Chrysomelidae</taxon>
        <taxon>Galerucinae</taxon>
        <taxon>Alticini</taxon>
        <taxon>Psylliodes</taxon>
    </lineage>
</organism>
<gene>
    <name evidence="2" type="ORF">PSYICH_LOCUS5119</name>
</gene>
<dbReference type="Pfam" id="PF15625">
    <property type="entry name" value="CC2D2AN-C2"/>
    <property type="match status" value="1"/>
</dbReference>
<dbReference type="InterPro" id="IPR056288">
    <property type="entry name" value="CEP76_C"/>
</dbReference>
<evidence type="ECO:0000259" key="1">
    <source>
        <dbReference type="PROSITE" id="PS50004"/>
    </source>
</evidence>
<dbReference type="Proteomes" id="UP001153636">
    <property type="component" value="Chromosome 16"/>
</dbReference>
<dbReference type="PANTHER" id="PTHR20837:SF0">
    <property type="entry name" value="COILED-COIL AND C2 DOMAIN-CONTAINING PROTEIN 2A"/>
    <property type="match status" value="1"/>
</dbReference>
<feature type="domain" description="C2" evidence="1">
    <location>
        <begin position="859"/>
        <end position="997"/>
    </location>
</feature>
<dbReference type="InterPro" id="IPR028928">
    <property type="entry name" value="CC2D2AN-C2"/>
</dbReference>
<dbReference type="InterPro" id="IPR000008">
    <property type="entry name" value="C2_dom"/>
</dbReference>
<dbReference type="Pfam" id="PF24656">
    <property type="entry name" value="CEPT76_peptidase"/>
    <property type="match status" value="1"/>
</dbReference>
<accession>A0A9P0CPL9</accession>
<dbReference type="SMART" id="SM00239">
    <property type="entry name" value="C2"/>
    <property type="match status" value="1"/>
</dbReference>
<dbReference type="PANTHER" id="PTHR20837">
    <property type="entry name" value="CENTROSOMAL PROTEIN-RELATED"/>
    <property type="match status" value="1"/>
</dbReference>
<proteinExistence type="predicted"/>
<dbReference type="PROSITE" id="PS50004">
    <property type="entry name" value="C2"/>
    <property type="match status" value="1"/>
</dbReference>
<dbReference type="InterPro" id="IPR035892">
    <property type="entry name" value="C2_domain_sf"/>
</dbReference>
<dbReference type="Gene3D" id="2.60.40.150">
    <property type="entry name" value="C2 domain"/>
    <property type="match status" value="1"/>
</dbReference>
<sequence length="1409" mass="164675">MRGYKSYNTNELTTKSDRTFSVTSVSTATGTEDDNIVNIFSVNPKTFSRRPSSSDQRTISEISDDVFLVKPESKQSTGPNKFKRNYKEKISEHLKKIKEKAINTSDLAKSRLPIERVRKESEHLDAEIDNVRSKLKEREVDRSIDDFFNFVDEKKEDQSSTNEIEEKLSYVLPEKLDFSIRLAENECFLYVNSRKPVNVSEKIGTAESTCDDVPRISKSYKNILEQRFSSLDDRRWFDTEGNLNFLGNPLSSISLRPSNYQLNEPHLTDYVLSSTDLHTELTELVVVTENILNVYLSHLKFHHHPLFSAENVFAEKLKFAYDEYKSMQKENLIQNLKTHLEELRRRRYEHGDSTNLGNEIKKIRTKYFKESRRYKETILTILEAWKHVKKIRCQQKYSNTDVKLLIRKEKTNYTFESEEYKRMFEYSFEEMLNEQRHEEIVISEDSIEEKSENTTSTTTFSKNADIQKTQIRNQLRKIFRSSLRAPGEPNVLIALTATNEITENTNFDKETARRNILFSTKFYLKILCNDIEACKTKFLSLSKDFKLEIEEIFSLQLTNVPKYLTIELYEQPKSLLRKKLCDINIEVPVGKSPMQMCKSNFERSDIVHYKHEGVGSGLDLNFLIDSYDIKLINIKNYDLKTSGYLQHGLEWENEDVKEISDNLQSKIQELDGIMNKHFVLNIEKYNKFVDEIPKIDVSSQSEEIQGKSDSNFFRLTPQKIFNFCHISEIEENIRLKILQLRNQKEIEFDGMLVPNRIKEFPMNVLSQYIRRKSGERQDVNYEAADDFKSQYYFGKKYLQQVHLKVFQLCKNTENNLDYESVVNEKYFIYFHLMIKTLVRNFFNWFRWKPKISKPLPVLRKEDCDDNAQIDKTNLYLTVKVLSAKNIPNRKKETFNEYGNTVNEVCPFVEVNYKNIFARTNTSVGINPMWNENLVIPLENSHMDYLNPNSLEGVITVNLFDESDIEISKISKKCINWLGGVDILLSAVCCSDKMSGYFQIKIPYVLLDYETQGDKLHKPPKTSTEKVIHTYLEMEIFIEPLVPKLNPNMVELPCGDLPYIQEHILKWNGIFNASYPHRKFNALVLDTNGKTTCVTRFIKPLEPPQINTEEFDVSIEQCCRYVSLIPFTGSNHFYNNIWLSTDQLINFMLGSIIDHAVALTCYLTALKLDVWLLLGYGIPHGNTAYVLLPEYTGETPFPTYYIIDIVFNEKYSVMDENCPLQKIFCVINSKNVWANIQKTDNVTFTRYDFSRSADWLPLFDHNFPAPTNFVGNKVTYRLKEDTELLEMNLEKHLKRQISKLRLLDRTIWNSGVSSVLVNVLKTFELNCMYNRSHHETVTELSHDISQYIISGFAINTHFTSFSNLVKKIKRLGIHIQKEKDAEFSLAVYIHSYPGRLFSVWIFLVNIRNGD</sequence>
<name>A0A9P0CPL9_9CUCU</name>
<dbReference type="GO" id="GO:1905515">
    <property type="term" value="P:non-motile cilium assembly"/>
    <property type="evidence" value="ECO:0007669"/>
    <property type="project" value="TreeGrafter"/>
</dbReference>
<dbReference type="Pfam" id="PF00168">
    <property type="entry name" value="C2"/>
    <property type="match status" value="1"/>
</dbReference>
<evidence type="ECO:0000313" key="3">
    <source>
        <dbReference type="Proteomes" id="UP001153636"/>
    </source>
</evidence>
<keyword evidence="3" id="KW-1185">Reference proteome</keyword>
<reference evidence="2" key="1">
    <citation type="submission" date="2022-01" db="EMBL/GenBank/DDBJ databases">
        <authorList>
            <person name="King R."/>
        </authorList>
    </citation>
    <scope>NUCLEOTIDE SEQUENCE</scope>
</reference>
<dbReference type="GO" id="GO:0035869">
    <property type="term" value="C:ciliary transition zone"/>
    <property type="evidence" value="ECO:0007669"/>
    <property type="project" value="TreeGrafter"/>
</dbReference>